<keyword evidence="5" id="KW-0808">Transferase</keyword>
<dbReference type="InterPro" id="IPR036052">
    <property type="entry name" value="TrpB-like_PALP_sf"/>
</dbReference>
<dbReference type="EC" id="2.5.1.47" evidence="5"/>
<dbReference type="PROSITE" id="PS00901">
    <property type="entry name" value="CYS_SYNTHASE"/>
    <property type="match status" value="1"/>
</dbReference>
<dbReference type="Proteomes" id="UP000589520">
    <property type="component" value="Unassembled WGS sequence"/>
</dbReference>
<comment type="caution">
    <text evidence="5">The sequence shown here is derived from an EMBL/GenBank/DDBJ whole genome shotgun (WGS) entry which is preliminary data.</text>
</comment>
<dbReference type="InterPro" id="IPR050214">
    <property type="entry name" value="Cys_Synth/Cystath_Beta-Synth"/>
</dbReference>
<dbReference type="SUPFAM" id="SSF53686">
    <property type="entry name" value="Tryptophan synthase beta subunit-like PLP-dependent enzymes"/>
    <property type="match status" value="1"/>
</dbReference>
<proteinExistence type="inferred from homology"/>
<dbReference type="PANTHER" id="PTHR10314">
    <property type="entry name" value="CYSTATHIONINE BETA-SYNTHASE"/>
    <property type="match status" value="1"/>
</dbReference>
<comment type="similarity">
    <text evidence="2">Belongs to the cysteine synthase/cystathionine beta-synthase family.</text>
</comment>
<organism evidence="5 6">
    <name type="scientific">Granulicella arctica</name>
    <dbReference type="NCBI Taxonomy" id="940613"/>
    <lineage>
        <taxon>Bacteria</taxon>
        <taxon>Pseudomonadati</taxon>
        <taxon>Acidobacteriota</taxon>
        <taxon>Terriglobia</taxon>
        <taxon>Terriglobales</taxon>
        <taxon>Acidobacteriaceae</taxon>
        <taxon>Granulicella</taxon>
    </lineage>
</organism>
<name>A0A7Y9TKP3_9BACT</name>
<dbReference type="EMBL" id="JACCCW010000001">
    <property type="protein sequence ID" value="NYF79422.1"/>
    <property type="molecule type" value="Genomic_DNA"/>
</dbReference>
<evidence type="ECO:0000256" key="2">
    <source>
        <dbReference type="ARBA" id="ARBA00007103"/>
    </source>
</evidence>
<accession>A0A7Y9TKP3</accession>
<evidence type="ECO:0000256" key="1">
    <source>
        <dbReference type="ARBA" id="ARBA00001933"/>
    </source>
</evidence>
<dbReference type="InterPro" id="IPR001926">
    <property type="entry name" value="TrpB-like_PALP"/>
</dbReference>
<keyword evidence="6" id="KW-1185">Reference proteome</keyword>
<protein>
    <submittedName>
        <fullName evidence="5">Cysteine synthase B</fullName>
        <ecNumber evidence="5">2.5.1.47</ecNumber>
    </submittedName>
</protein>
<dbReference type="GO" id="GO:0004124">
    <property type="term" value="F:cysteine synthase activity"/>
    <property type="evidence" value="ECO:0007669"/>
    <property type="project" value="UniProtKB-EC"/>
</dbReference>
<dbReference type="RefSeq" id="WP_179489677.1">
    <property type="nucleotide sequence ID" value="NZ_JACCCW010000001.1"/>
</dbReference>
<evidence type="ECO:0000313" key="6">
    <source>
        <dbReference type="Proteomes" id="UP000589520"/>
    </source>
</evidence>
<dbReference type="FunFam" id="3.40.50.1100:FF:000003">
    <property type="entry name" value="Cystathionine beta-synthase"/>
    <property type="match status" value="1"/>
</dbReference>
<keyword evidence="3" id="KW-0663">Pyridoxal phosphate</keyword>
<evidence type="ECO:0000259" key="4">
    <source>
        <dbReference type="Pfam" id="PF00291"/>
    </source>
</evidence>
<dbReference type="GO" id="GO:0006535">
    <property type="term" value="P:cysteine biosynthetic process from serine"/>
    <property type="evidence" value="ECO:0007669"/>
    <property type="project" value="InterPro"/>
</dbReference>
<feature type="domain" description="Tryptophan synthase beta chain-like PALP" evidence="4">
    <location>
        <begin position="14"/>
        <end position="297"/>
    </location>
</feature>
<gene>
    <name evidence="5" type="ORF">HDF17_001709</name>
</gene>
<sequence length="311" mass="33278">MIATAKALGNGTLDRIGNTPLIRLERLTAHLPGIQILGKAEWANPGGSVKDRAASAIVLDAQQRGLLGDGRGLLDATSGNTGIAYAMLGAALGFPVTLCMPSNVSPERKKYLSAYGANVVWTNPADGSDGAIRKARELAAAEPDLYYYADQYSNDENWKAHYRTTANEIWEQTEGQVTHFIAGLGTSGTFMGTTRRLRELNPRIRCLSMQPDSPFNGLEGLKHMATAIVPKIYDASLADENIEMPTETAYSMAKRLARNQGILVGVSAAAAVAAALQIGEEAAAAGREAVIATILCDSAEKYMSERFWQEG</sequence>
<comment type="cofactor">
    <cofactor evidence="1">
        <name>pyridoxal 5'-phosphate</name>
        <dbReference type="ChEBI" id="CHEBI:597326"/>
    </cofactor>
</comment>
<evidence type="ECO:0000313" key="5">
    <source>
        <dbReference type="EMBL" id="NYF79422.1"/>
    </source>
</evidence>
<evidence type="ECO:0000256" key="3">
    <source>
        <dbReference type="ARBA" id="ARBA00022898"/>
    </source>
</evidence>
<reference evidence="5 6" key="1">
    <citation type="submission" date="2020-07" db="EMBL/GenBank/DDBJ databases">
        <title>Genomic Encyclopedia of Type Strains, Phase IV (KMG-V): Genome sequencing to study the core and pangenomes of soil and plant-associated prokaryotes.</title>
        <authorList>
            <person name="Whitman W."/>
        </authorList>
    </citation>
    <scope>NUCLEOTIDE SEQUENCE [LARGE SCALE GENOMIC DNA]</scope>
    <source>
        <strain evidence="5 6">X4EP2</strain>
    </source>
</reference>
<dbReference type="Gene3D" id="3.40.50.1100">
    <property type="match status" value="2"/>
</dbReference>
<dbReference type="AlphaFoldDB" id="A0A7Y9TKP3"/>
<dbReference type="CDD" id="cd01561">
    <property type="entry name" value="CBS_like"/>
    <property type="match status" value="1"/>
</dbReference>
<dbReference type="InterPro" id="IPR001216">
    <property type="entry name" value="P-phosphate_BS"/>
</dbReference>
<dbReference type="Pfam" id="PF00291">
    <property type="entry name" value="PALP"/>
    <property type="match status" value="1"/>
</dbReference>